<reference evidence="1 2" key="1">
    <citation type="journal article" date="2021" name="BMC Biol.">
        <title>Horizontally acquired antibacterial genes associated with adaptive radiation of ladybird beetles.</title>
        <authorList>
            <person name="Li H.S."/>
            <person name="Tang X.F."/>
            <person name="Huang Y.H."/>
            <person name="Xu Z.Y."/>
            <person name="Chen M.L."/>
            <person name="Du X.Y."/>
            <person name="Qiu B.Y."/>
            <person name="Chen P.T."/>
            <person name="Zhang W."/>
            <person name="Slipinski A."/>
            <person name="Escalona H.E."/>
            <person name="Waterhouse R.M."/>
            <person name="Zwick A."/>
            <person name="Pang H."/>
        </authorList>
    </citation>
    <scope>NUCLEOTIDE SEQUENCE [LARGE SCALE GENOMIC DNA]</scope>
    <source>
        <strain evidence="1">SYSU2018</strain>
    </source>
</reference>
<gene>
    <name evidence="1" type="ORF">HHI36_010575</name>
</gene>
<dbReference type="Proteomes" id="UP001516400">
    <property type="component" value="Unassembled WGS sequence"/>
</dbReference>
<dbReference type="AlphaFoldDB" id="A0ABD2MJ75"/>
<name>A0ABD2MJ75_9CUCU</name>
<dbReference type="EMBL" id="JABFTP020000001">
    <property type="protein sequence ID" value="KAL3266398.1"/>
    <property type="molecule type" value="Genomic_DNA"/>
</dbReference>
<evidence type="ECO:0000313" key="2">
    <source>
        <dbReference type="Proteomes" id="UP001516400"/>
    </source>
</evidence>
<organism evidence="1 2">
    <name type="scientific">Cryptolaemus montrouzieri</name>
    <dbReference type="NCBI Taxonomy" id="559131"/>
    <lineage>
        <taxon>Eukaryota</taxon>
        <taxon>Metazoa</taxon>
        <taxon>Ecdysozoa</taxon>
        <taxon>Arthropoda</taxon>
        <taxon>Hexapoda</taxon>
        <taxon>Insecta</taxon>
        <taxon>Pterygota</taxon>
        <taxon>Neoptera</taxon>
        <taxon>Endopterygota</taxon>
        <taxon>Coleoptera</taxon>
        <taxon>Polyphaga</taxon>
        <taxon>Cucujiformia</taxon>
        <taxon>Coccinelloidea</taxon>
        <taxon>Coccinellidae</taxon>
        <taxon>Scymninae</taxon>
        <taxon>Scymnini</taxon>
        <taxon>Cryptolaemus</taxon>
    </lineage>
</organism>
<sequence length="129" mass="14063">MAIRTLRSCLDSLSHALALAVKGSLMASRECLRSESSSQCSRIFKSNHRLFSFLAVSRGIPSLGFGPMNLKPVPRAANESAFSLPLITKCPGTHISPGLVLTPCLERVIFGFSKTKSRPIHIYSTSLWT</sequence>
<proteinExistence type="predicted"/>
<comment type="caution">
    <text evidence="1">The sequence shown here is derived from an EMBL/GenBank/DDBJ whole genome shotgun (WGS) entry which is preliminary data.</text>
</comment>
<evidence type="ECO:0000313" key="1">
    <source>
        <dbReference type="EMBL" id="KAL3266398.1"/>
    </source>
</evidence>
<accession>A0ABD2MJ75</accession>
<keyword evidence="2" id="KW-1185">Reference proteome</keyword>
<protein>
    <submittedName>
        <fullName evidence="1">Uncharacterized protein</fullName>
    </submittedName>
</protein>